<evidence type="ECO:0000313" key="3">
    <source>
        <dbReference type="Proteomes" id="UP000293535"/>
    </source>
</evidence>
<comment type="caution">
    <text evidence="2">The sequence shown here is derived from an EMBL/GenBank/DDBJ whole genome shotgun (WGS) entry which is preliminary data.</text>
</comment>
<accession>A0A482T464</accession>
<reference evidence="2 3" key="1">
    <citation type="submission" date="2018-12" db="EMBL/GenBank/DDBJ databases">
        <title>Draft genome sequence of Haloarcula hispinica strain 18.1, an halophilic archaeon isolated from Chott El Jerid of Southern Tunisia.</title>
        <authorList>
            <person name="Najjari A."/>
            <person name="Ben Dhia O."/>
            <person name="Ferjani R."/>
            <person name="Mahjoubi M."/>
            <person name="Sghaier H."/>
            <person name="Elshahed M."/>
            <person name="Ouzari H.I."/>
            <person name="Cherid A."/>
            <person name="Youssef N."/>
        </authorList>
    </citation>
    <scope>NUCLEOTIDE SEQUENCE [LARGE SCALE GENOMIC DNA]</scope>
    <source>
        <strain evidence="2 3">18.1</strain>
    </source>
</reference>
<dbReference type="AlphaFoldDB" id="A0A482T464"/>
<evidence type="ECO:0000256" key="1">
    <source>
        <dbReference type="SAM" id="Coils"/>
    </source>
</evidence>
<organism evidence="2 3">
    <name type="scientific">Haloarcula hispanica</name>
    <dbReference type="NCBI Taxonomy" id="51589"/>
    <lineage>
        <taxon>Archaea</taxon>
        <taxon>Methanobacteriati</taxon>
        <taxon>Methanobacteriota</taxon>
        <taxon>Stenosarchaea group</taxon>
        <taxon>Halobacteria</taxon>
        <taxon>Halobacteriales</taxon>
        <taxon>Haloarculaceae</taxon>
        <taxon>Haloarcula</taxon>
    </lineage>
</organism>
<dbReference type="RefSeq" id="WP_129755672.1">
    <property type="nucleotide sequence ID" value="NZ_JAFKAA010000002.1"/>
</dbReference>
<name>A0A482T464_HALHI</name>
<gene>
    <name evidence="2" type="ORF">ELS20_11365</name>
</gene>
<sequence length="401" mass="45558">MDINPETLKGEETRTILDRLISYVSKTEEELQEEKKEQKKKTTDLKLFIARKEGFELGTIEDQLRSIATEDSTHKYTVDFINDHGFSEVELNEEASLLEIRTPSYNRKDHSILINTDDYVRVYTTERRYWTKKTIEKVIDYLPGLSRLYLSADDIGGIVDGLNDVTETYVSGFTSKYQSYDDDRRISIQFHGGDEEDIKHIKEEFSAKPTRVEFGQKNSPTDVVTGAVTRDARVNIPGIKAGKEDIGAKTLDSVADNFEQKDQEHFNIPHAPEMSNGPGGIEIDGFTTIRLENVDQPGQTAMADGGSIHKNIPEDAFVTGLKEQILDKKKRYDFNDWGNDEFLVLDKERTETFHLGVSGKDLVVNARPETTAITVKEFCKIILEEFKSTYSISSRSTNLKE</sequence>
<keyword evidence="1" id="KW-0175">Coiled coil</keyword>
<feature type="coiled-coil region" evidence="1">
    <location>
        <begin position="17"/>
        <end position="44"/>
    </location>
</feature>
<dbReference type="Proteomes" id="UP000293535">
    <property type="component" value="Unassembled WGS sequence"/>
</dbReference>
<dbReference type="EMBL" id="RZIG01000002">
    <property type="protein sequence ID" value="RYJ10531.1"/>
    <property type="molecule type" value="Genomic_DNA"/>
</dbReference>
<protein>
    <submittedName>
        <fullName evidence="2">Uncharacterized protein</fullName>
    </submittedName>
</protein>
<evidence type="ECO:0000313" key="2">
    <source>
        <dbReference type="EMBL" id="RYJ10531.1"/>
    </source>
</evidence>
<proteinExistence type="predicted"/>